<dbReference type="Pfam" id="PF06945">
    <property type="entry name" value="DUF1289"/>
    <property type="match status" value="1"/>
</dbReference>
<dbReference type="InterPro" id="IPR010710">
    <property type="entry name" value="DUF1289"/>
</dbReference>
<dbReference type="EMBL" id="BMOC01000020">
    <property type="protein sequence ID" value="GGJ14767.1"/>
    <property type="molecule type" value="Genomic_DNA"/>
</dbReference>
<keyword evidence="2" id="KW-1185">Reference proteome</keyword>
<organism evidence="1 2">
    <name type="scientific">Halobellus salinus</name>
    <dbReference type="NCBI Taxonomy" id="931585"/>
    <lineage>
        <taxon>Archaea</taxon>
        <taxon>Methanobacteriati</taxon>
        <taxon>Methanobacteriota</taxon>
        <taxon>Stenosarchaea group</taxon>
        <taxon>Halobacteria</taxon>
        <taxon>Halobacteriales</taxon>
        <taxon>Haloferacaceae</taxon>
        <taxon>Halobellus</taxon>
    </lineage>
</organism>
<evidence type="ECO:0000313" key="2">
    <source>
        <dbReference type="Proteomes" id="UP000653099"/>
    </source>
</evidence>
<protein>
    <recommendedName>
        <fullName evidence="3">DUF1289 domain-containing protein</fullName>
    </recommendedName>
</protein>
<dbReference type="Proteomes" id="UP000653099">
    <property type="component" value="Unassembled WGS sequence"/>
</dbReference>
<reference evidence="1" key="2">
    <citation type="submission" date="2020-09" db="EMBL/GenBank/DDBJ databases">
        <authorList>
            <person name="Sun Q."/>
            <person name="Ohkuma M."/>
        </authorList>
    </citation>
    <scope>NUCLEOTIDE SEQUENCE</scope>
    <source>
        <strain evidence="1">JCM 14359</strain>
    </source>
</reference>
<evidence type="ECO:0000313" key="1">
    <source>
        <dbReference type="EMBL" id="GGJ14767.1"/>
    </source>
</evidence>
<reference evidence="1" key="1">
    <citation type="journal article" date="2014" name="Int. J. Syst. Evol. Microbiol.">
        <title>Complete genome sequence of Corynebacterium casei LMG S-19264T (=DSM 44701T), isolated from a smear-ripened cheese.</title>
        <authorList>
            <consortium name="US DOE Joint Genome Institute (JGI-PGF)"/>
            <person name="Walter F."/>
            <person name="Albersmeier A."/>
            <person name="Kalinowski J."/>
            <person name="Ruckert C."/>
        </authorList>
    </citation>
    <scope>NUCLEOTIDE SEQUENCE</scope>
    <source>
        <strain evidence="1">JCM 14359</strain>
    </source>
</reference>
<name>A0A830EDU7_9EURY</name>
<dbReference type="AlphaFoldDB" id="A0A830EDU7"/>
<evidence type="ECO:0008006" key="3">
    <source>
        <dbReference type="Google" id="ProtNLM"/>
    </source>
</evidence>
<comment type="caution">
    <text evidence="1">The sequence shown here is derived from an EMBL/GenBank/DDBJ whole genome shotgun (WGS) entry which is preliminary data.</text>
</comment>
<proteinExistence type="predicted"/>
<accession>A0A830EDU7</accession>
<gene>
    <name evidence="1" type="ORF">GCM10008995_25800</name>
</gene>
<sequence>MLMATSPCAGTCELRDGVCTDCNRTLEDIVRWSDMTEEQRKQRMDELRTE</sequence>